<dbReference type="InterPro" id="IPR005119">
    <property type="entry name" value="LysR_subst-bd"/>
</dbReference>
<evidence type="ECO:0000256" key="5">
    <source>
        <dbReference type="SAM" id="MobiDB-lite"/>
    </source>
</evidence>
<keyword evidence="3" id="KW-0238">DNA-binding</keyword>
<evidence type="ECO:0000256" key="3">
    <source>
        <dbReference type="ARBA" id="ARBA00023125"/>
    </source>
</evidence>
<keyword evidence="2" id="KW-0805">Transcription regulation</keyword>
<evidence type="ECO:0000256" key="2">
    <source>
        <dbReference type="ARBA" id="ARBA00023015"/>
    </source>
</evidence>
<organism evidence="7 8">
    <name type="scientific">Kocuria atrinae</name>
    <dbReference type="NCBI Taxonomy" id="592377"/>
    <lineage>
        <taxon>Bacteria</taxon>
        <taxon>Bacillati</taxon>
        <taxon>Actinomycetota</taxon>
        <taxon>Actinomycetes</taxon>
        <taxon>Micrococcales</taxon>
        <taxon>Micrococcaceae</taxon>
        <taxon>Kocuria</taxon>
    </lineage>
</organism>
<evidence type="ECO:0000313" key="7">
    <source>
        <dbReference type="EMBL" id="GAA2113542.1"/>
    </source>
</evidence>
<evidence type="ECO:0000256" key="1">
    <source>
        <dbReference type="ARBA" id="ARBA00009437"/>
    </source>
</evidence>
<reference evidence="7 8" key="1">
    <citation type="journal article" date="2019" name="Int. J. Syst. Evol. Microbiol.">
        <title>The Global Catalogue of Microorganisms (GCM) 10K type strain sequencing project: providing services to taxonomists for standard genome sequencing and annotation.</title>
        <authorList>
            <consortium name="The Broad Institute Genomics Platform"/>
            <consortium name="The Broad Institute Genome Sequencing Center for Infectious Disease"/>
            <person name="Wu L."/>
            <person name="Ma J."/>
        </authorList>
    </citation>
    <scope>NUCLEOTIDE SEQUENCE [LARGE SCALE GENOMIC DNA]</scope>
    <source>
        <strain evidence="7 8">JCM 15914</strain>
    </source>
</reference>
<accession>A0ABN2XNB8</accession>
<gene>
    <name evidence="7" type="ORF">GCM10009824_10210</name>
</gene>
<name>A0ABN2XNB8_9MICC</name>
<feature type="region of interest" description="Disordered" evidence="5">
    <location>
        <begin position="201"/>
        <end position="261"/>
    </location>
</feature>
<keyword evidence="8" id="KW-1185">Reference proteome</keyword>
<dbReference type="Gene3D" id="3.40.190.10">
    <property type="entry name" value="Periplasmic binding protein-like II"/>
    <property type="match status" value="2"/>
</dbReference>
<sequence>MTESDLPEAAQPHTHDPEEEDQFAVGYVPGVMPGKWFRRWEERHHKPVLSQQQLRADGWREALTNGDIKACFVRLDWEEQDPSLEELRQNFRAVALYEELQVAVLDQDHILTVAESLTTDELNAESSPQQKPATDDAGMAVELTAAGVGPVILPMSLARLHHRKDVTYRQLTDAPTIPVALVWPQDLSEEDEATVQQFVGIVRGRSANSGRDTPPSKEQESKKKKQPQKQQPKAPQRRGGKGPKGAKAASASKNARRRRPR</sequence>
<dbReference type="Proteomes" id="UP001500166">
    <property type="component" value="Unassembled WGS sequence"/>
</dbReference>
<feature type="region of interest" description="Disordered" evidence="5">
    <location>
        <begin position="1"/>
        <end position="22"/>
    </location>
</feature>
<evidence type="ECO:0000256" key="4">
    <source>
        <dbReference type="ARBA" id="ARBA00023163"/>
    </source>
</evidence>
<feature type="domain" description="LysR substrate-binding" evidence="6">
    <location>
        <begin position="36"/>
        <end position="203"/>
    </location>
</feature>
<dbReference type="EMBL" id="BAAAQA010000010">
    <property type="protein sequence ID" value="GAA2113542.1"/>
    <property type="molecule type" value="Genomic_DNA"/>
</dbReference>
<dbReference type="PANTHER" id="PTHR30346">
    <property type="entry name" value="TRANSCRIPTIONAL DUAL REGULATOR HCAR-RELATED"/>
    <property type="match status" value="1"/>
</dbReference>
<dbReference type="RefSeq" id="WP_344223944.1">
    <property type="nucleotide sequence ID" value="NZ_BAAAQA010000010.1"/>
</dbReference>
<dbReference type="PANTHER" id="PTHR30346:SF0">
    <property type="entry name" value="HCA OPERON TRANSCRIPTIONAL ACTIVATOR HCAR"/>
    <property type="match status" value="1"/>
</dbReference>
<dbReference type="SUPFAM" id="SSF53850">
    <property type="entry name" value="Periplasmic binding protein-like II"/>
    <property type="match status" value="1"/>
</dbReference>
<keyword evidence="4" id="KW-0804">Transcription</keyword>
<proteinExistence type="inferred from homology"/>
<evidence type="ECO:0000313" key="8">
    <source>
        <dbReference type="Proteomes" id="UP001500166"/>
    </source>
</evidence>
<evidence type="ECO:0000259" key="6">
    <source>
        <dbReference type="Pfam" id="PF03466"/>
    </source>
</evidence>
<comment type="caution">
    <text evidence="7">The sequence shown here is derived from an EMBL/GenBank/DDBJ whole genome shotgun (WGS) entry which is preliminary data.</text>
</comment>
<protein>
    <recommendedName>
        <fullName evidence="6">LysR substrate-binding domain-containing protein</fullName>
    </recommendedName>
</protein>
<dbReference type="Pfam" id="PF03466">
    <property type="entry name" value="LysR_substrate"/>
    <property type="match status" value="1"/>
</dbReference>
<comment type="similarity">
    <text evidence="1">Belongs to the LysR transcriptional regulatory family.</text>
</comment>